<proteinExistence type="predicted"/>
<evidence type="ECO:0008006" key="5">
    <source>
        <dbReference type="Google" id="ProtNLM"/>
    </source>
</evidence>
<accession>A0A517V6J3</accession>
<reference evidence="3 4" key="1">
    <citation type="submission" date="2019-02" db="EMBL/GenBank/DDBJ databases">
        <title>Deep-cultivation of Planctomycetes and their phenomic and genomic characterization uncovers novel biology.</title>
        <authorList>
            <person name="Wiegand S."/>
            <person name="Jogler M."/>
            <person name="Boedeker C."/>
            <person name="Pinto D."/>
            <person name="Vollmers J."/>
            <person name="Rivas-Marin E."/>
            <person name="Kohn T."/>
            <person name="Peeters S.H."/>
            <person name="Heuer A."/>
            <person name="Rast P."/>
            <person name="Oberbeckmann S."/>
            <person name="Bunk B."/>
            <person name="Jeske O."/>
            <person name="Meyerdierks A."/>
            <person name="Storesund J.E."/>
            <person name="Kallscheuer N."/>
            <person name="Luecker S."/>
            <person name="Lage O.M."/>
            <person name="Pohl T."/>
            <person name="Merkel B.J."/>
            <person name="Hornburger P."/>
            <person name="Mueller R.-W."/>
            <person name="Bruemmer F."/>
            <person name="Labrenz M."/>
            <person name="Spormann A.M."/>
            <person name="Op den Camp H."/>
            <person name="Overmann J."/>
            <person name="Amann R."/>
            <person name="Jetten M.S.M."/>
            <person name="Mascher T."/>
            <person name="Medema M.H."/>
            <person name="Devos D.P."/>
            <person name="Kaster A.-K."/>
            <person name="Ovreas L."/>
            <person name="Rohde M."/>
            <person name="Galperin M.Y."/>
            <person name="Jogler C."/>
        </authorList>
    </citation>
    <scope>NUCLEOTIDE SEQUENCE [LARGE SCALE GENOMIC DNA]</scope>
    <source>
        <strain evidence="3 4">Pan161</strain>
    </source>
</reference>
<dbReference type="Proteomes" id="UP000316855">
    <property type="component" value="Chromosome"/>
</dbReference>
<name>A0A517V6J3_9PLAN</name>
<evidence type="ECO:0000313" key="3">
    <source>
        <dbReference type="EMBL" id="QDT88614.1"/>
    </source>
</evidence>
<protein>
    <recommendedName>
        <fullName evidence="5">Bacterial Ig-like domain (Group 1)</fullName>
    </recommendedName>
</protein>
<dbReference type="EMBL" id="CP036343">
    <property type="protein sequence ID" value="QDT88614.1"/>
    <property type="molecule type" value="Genomic_DNA"/>
</dbReference>
<feature type="signal peptide" evidence="2">
    <location>
        <begin position="1"/>
        <end position="20"/>
    </location>
</feature>
<feature type="chain" id="PRO_5021697676" description="Bacterial Ig-like domain (Group 1)" evidence="2">
    <location>
        <begin position="21"/>
        <end position="174"/>
    </location>
</feature>
<sequence precursor="true">MNRIKSMTSKFLLVTLSVYCLGCSGGDSVDLGTVSGVITMDGAPLPDAIIVFIPDKGNPSTGRTDASGNYELAYLGDSKGAIVGSHTVKITTGEPLEETIDGDTDLANTDITDTTEVETPPVESDGDMTQSRPRPKPKKKGEEDPIPAKYNSKTELKADVTAGVNTVNFDLKSK</sequence>
<dbReference type="InterPro" id="IPR008969">
    <property type="entry name" value="CarboxyPept-like_regulatory"/>
</dbReference>
<keyword evidence="4" id="KW-1185">Reference proteome</keyword>
<feature type="compositionally biased region" description="Low complexity" evidence="1">
    <location>
        <begin position="109"/>
        <end position="122"/>
    </location>
</feature>
<dbReference type="SUPFAM" id="SSF49464">
    <property type="entry name" value="Carboxypeptidase regulatory domain-like"/>
    <property type="match status" value="1"/>
</dbReference>
<organism evidence="3 4">
    <name type="scientific">Gimesia algae</name>
    <dbReference type="NCBI Taxonomy" id="2527971"/>
    <lineage>
        <taxon>Bacteria</taxon>
        <taxon>Pseudomonadati</taxon>
        <taxon>Planctomycetota</taxon>
        <taxon>Planctomycetia</taxon>
        <taxon>Planctomycetales</taxon>
        <taxon>Planctomycetaceae</taxon>
        <taxon>Gimesia</taxon>
    </lineage>
</organism>
<evidence type="ECO:0000256" key="2">
    <source>
        <dbReference type="SAM" id="SignalP"/>
    </source>
</evidence>
<dbReference type="OrthoDB" id="286727at2"/>
<keyword evidence="2" id="KW-0732">Signal</keyword>
<gene>
    <name evidence="3" type="ORF">Pan161_02320</name>
</gene>
<dbReference type="KEGG" id="gax:Pan161_02320"/>
<feature type="region of interest" description="Disordered" evidence="1">
    <location>
        <begin position="96"/>
        <end position="174"/>
    </location>
</feature>
<evidence type="ECO:0000313" key="4">
    <source>
        <dbReference type="Proteomes" id="UP000316855"/>
    </source>
</evidence>
<evidence type="ECO:0000256" key="1">
    <source>
        <dbReference type="SAM" id="MobiDB-lite"/>
    </source>
</evidence>
<dbReference type="RefSeq" id="WP_145223777.1">
    <property type="nucleotide sequence ID" value="NZ_CP036343.1"/>
</dbReference>
<dbReference type="AlphaFoldDB" id="A0A517V6J3"/>